<comment type="similarity">
    <text evidence="2">Belongs to the eIF-2B gamma/epsilon subunits family.</text>
</comment>
<comment type="subcellular location">
    <subcellularLocation>
        <location evidence="1">Cytoplasm</location>
        <location evidence="1">Cytosol</location>
    </subcellularLocation>
</comment>
<dbReference type="SUPFAM" id="SSF48371">
    <property type="entry name" value="ARM repeat"/>
    <property type="match status" value="1"/>
</dbReference>
<evidence type="ECO:0000259" key="8">
    <source>
        <dbReference type="PROSITE" id="PS51363"/>
    </source>
</evidence>
<evidence type="ECO:0000313" key="10">
    <source>
        <dbReference type="Proteomes" id="UP001054857"/>
    </source>
</evidence>
<comment type="caution">
    <text evidence="9">The sequence shown here is derived from an EMBL/GenBank/DDBJ whole genome shotgun (WGS) entry which is preliminary data.</text>
</comment>
<dbReference type="InterPro" id="IPR044123">
    <property type="entry name" value="W2_eIF2B_epsilon"/>
</dbReference>
<dbReference type="InterPro" id="IPR051956">
    <property type="entry name" value="eIF2B_epsilon"/>
</dbReference>
<dbReference type="GO" id="GO:0005085">
    <property type="term" value="F:guanyl-nucleotide exchange factor activity"/>
    <property type="evidence" value="ECO:0007669"/>
    <property type="project" value="InterPro"/>
</dbReference>
<dbReference type="SMART" id="SM00515">
    <property type="entry name" value="eIF5C"/>
    <property type="match status" value="1"/>
</dbReference>
<keyword evidence="3" id="KW-0963">Cytoplasm</keyword>
<dbReference type="InterPro" id="IPR003307">
    <property type="entry name" value="W2_domain"/>
</dbReference>
<evidence type="ECO:0000313" key="9">
    <source>
        <dbReference type="EMBL" id="GFR46848.1"/>
    </source>
</evidence>
<dbReference type="Pfam" id="PF02020">
    <property type="entry name" value="W2"/>
    <property type="match status" value="1"/>
</dbReference>
<dbReference type="PANTHER" id="PTHR45887">
    <property type="entry name" value="TRANSLATION INITIATION FACTOR EIF-2B SUBUNIT EPSILON"/>
    <property type="match status" value="1"/>
</dbReference>
<dbReference type="FunFam" id="3.90.550.10:FF:000106">
    <property type="entry name" value="Translation initiation factor eIF-2B subunit epsilon"/>
    <property type="match status" value="1"/>
</dbReference>
<dbReference type="Gene3D" id="1.25.40.180">
    <property type="match status" value="1"/>
</dbReference>
<evidence type="ECO:0000256" key="6">
    <source>
        <dbReference type="ARBA" id="ARBA00046432"/>
    </source>
</evidence>
<dbReference type="EMBL" id="BMAR01000016">
    <property type="protein sequence ID" value="GFR46848.1"/>
    <property type="molecule type" value="Genomic_DNA"/>
</dbReference>
<dbReference type="Gene3D" id="3.90.550.10">
    <property type="entry name" value="Spore Coat Polysaccharide Biosynthesis Protein SpsA, Chain A"/>
    <property type="match status" value="1"/>
</dbReference>
<feature type="region of interest" description="Disordered" evidence="7">
    <location>
        <begin position="603"/>
        <end position="640"/>
    </location>
</feature>
<reference evidence="9 10" key="1">
    <citation type="journal article" date="2021" name="Sci. Rep.">
        <title>Genome sequencing of the multicellular alga Astrephomene provides insights into convergent evolution of germ-soma differentiation.</title>
        <authorList>
            <person name="Yamashita S."/>
            <person name="Yamamoto K."/>
            <person name="Matsuzaki R."/>
            <person name="Suzuki S."/>
            <person name="Yamaguchi H."/>
            <person name="Hirooka S."/>
            <person name="Minakuchi Y."/>
            <person name="Miyagishima S."/>
            <person name="Kawachi M."/>
            <person name="Toyoda A."/>
            <person name="Nozaki H."/>
        </authorList>
    </citation>
    <scope>NUCLEOTIDE SEQUENCE [LARGE SCALE GENOMIC DNA]</scope>
    <source>
        <strain evidence="9 10">NIES-4017</strain>
    </source>
</reference>
<protein>
    <recommendedName>
        <fullName evidence="4">Translation initiation factor eIF2B subunit epsilon</fullName>
    </recommendedName>
    <alternativeName>
        <fullName evidence="5">eIF2B GDP-GTP exchange factor subunit epsilon</fullName>
    </alternativeName>
</protein>
<dbReference type="GO" id="GO:0031369">
    <property type="term" value="F:translation initiation factor binding"/>
    <property type="evidence" value="ECO:0007669"/>
    <property type="project" value="InterPro"/>
</dbReference>
<sequence length="841" mass="91389">MAPKRGGGGGERVEARTALTAVLLADSFTQRFRPITVERPKALLPLVNVPMIEYALEWLAMNSVEEVFVFCCAHADLIKRYLAESKWAHSRDMKVTPIVSTNCLSAGEALRLIDQRDLIKGDFVLCSADTVSNMRLGPMLEAHRARRAADKNAIMTLAMKPVQHPSQRLRLGDSDLVVVLDASNQRLLKYTEVDPGRHPPLAKVDCALFGERDEVQVRLDLMDTAIAICAPEVLLLFSDNFDYQNIKRDFVSGVLSEEELGNKLYVYELRHEYAARVHNLRSYDAVSRDVLQRWAFPFVPDTNVLSLGGNPTWGQTSYRFSRGHRYIESTVSLARSTIPGEDVCIGAGSSLGEGSRVVQSVVGRNVRIGRNVDILGSYVQDGVIIQDGVVLRSALICEGAVLRTGCCVGPGAIVSYNCVVDSRHVVPPYTRISLCQQVIGAQNDSDDELEYSTAGGAAGGAAGAAAAAAAAAAGKAGGKQQQRGRGRGAASSDEDDDEDDDEEEDDDDSYHRVDQYGKSLERPSSSALRAAEALAVGRQLQGEEAAVRFQSAAVGSNGAGYVWDPREGPQDLDRFSIAPPTTSLVMADEAAEEAAAAAAAAGTTGGNAQAGGGGGEGGGGGSGDDSDADSDEGGRDPERVWRREVEETFLRCIKMRFDVSNVVIELNGLKIAEDRTFADCARYMLTALLALGLPPPPRTPQDYLPLFKAVAPDTRTSEGKLALLRGFKQALQDWRDLLQRFLRSEDDQVELLLTLEEYCNCEGVFEADGGGGAHYAPLFAHILRQLYDTDVVSEEALLAWADEKAAADAEERRYVEQPDVKRFLEWLREEEESEEDDDEDD</sequence>
<dbReference type="Gene3D" id="2.160.10.10">
    <property type="entry name" value="Hexapeptide repeat proteins"/>
    <property type="match status" value="1"/>
</dbReference>
<feature type="compositionally biased region" description="Basic and acidic residues" evidence="7">
    <location>
        <begin position="509"/>
        <end position="521"/>
    </location>
</feature>
<dbReference type="CDD" id="cd11558">
    <property type="entry name" value="W2_eIF2B_epsilon"/>
    <property type="match status" value="1"/>
</dbReference>
<dbReference type="InterPro" id="IPR035543">
    <property type="entry name" value="eIF-2B_epsilon_N"/>
</dbReference>
<dbReference type="GO" id="GO:0005851">
    <property type="term" value="C:eukaryotic translation initiation factor 2B complex"/>
    <property type="evidence" value="ECO:0007669"/>
    <property type="project" value="TreeGrafter"/>
</dbReference>
<feature type="region of interest" description="Disordered" evidence="7">
    <location>
        <begin position="475"/>
        <end position="526"/>
    </location>
</feature>
<proteinExistence type="inferred from homology"/>
<evidence type="ECO:0000256" key="1">
    <source>
        <dbReference type="ARBA" id="ARBA00004514"/>
    </source>
</evidence>
<feature type="domain" description="W2" evidence="8">
    <location>
        <begin position="635"/>
        <end position="837"/>
    </location>
</feature>
<organism evidence="9 10">
    <name type="scientific">Astrephomene gubernaculifera</name>
    <dbReference type="NCBI Taxonomy" id="47775"/>
    <lineage>
        <taxon>Eukaryota</taxon>
        <taxon>Viridiplantae</taxon>
        <taxon>Chlorophyta</taxon>
        <taxon>core chlorophytes</taxon>
        <taxon>Chlorophyceae</taxon>
        <taxon>CS clade</taxon>
        <taxon>Chlamydomonadales</taxon>
        <taxon>Astrephomenaceae</taxon>
        <taxon>Astrephomene</taxon>
    </lineage>
</organism>
<evidence type="ECO:0000256" key="5">
    <source>
        <dbReference type="ARBA" id="ARBA00044345"/>
    </source>
</evidence>
<feature type="compositionally biased region" description="Gly residues" evidence="7">
    <location>
        <begin position="603"/>
        <end position="623"/>
    </location>
</feature>
<dbReference type="InterPro" id="IPR005835">
    <property type="entry name" value="NTP_transferase_dom"/>
</dbReference>
<feature type="compositionally biased region" description="Acidic residues" evidence="7">
    <location>
        <begin position="492"/>
        <end position="508"/>
    </location>
</feature>
<dbReference type="GO" id="GO:0005829">
    <property type="term" value="C:cytosol"/>
    <property type="evidence" value="ECO:0007669"/>
    <property type="project" value="UniProtKB-SubCell"/>
</dbReference>
<gene>
    <name evidence="9" type="ORF">Agub_g8488</name>
</gene>
<dbReference type="CDD" id="cd04197">
    <property type="entry name" value="eIF-2B_epsilon_N"/>
    <property type="match status" value="1"/>
</dbReference>
<keyword evidence="10" id="KW-1185">Reference proteome</keyword>
<name>A0AAD3HN72_9CHLO</name>
<dbReference type="Proteomes" id="UP001054857">
    <property type="component" value="Unassembled WGS sequence"/>
</dbReference>
<dbReference type="InterPro" id="IPR056764">
    <property type="entry name" value="LbH_EIF2B3/5"/>
</dbReference>
<comment type="subunit">
    <text evidence="6">Component of the translation initiation factor 2B (eIF2B) complex which is a heterodecamer of two sets of five different subunits: alpha, beta, gamma, delta and epsilon. Subunits alpha, beta and delta comprise a regulatory subcomplex and subunits epsilon and gamma comprise a catalytic subcomplex. Within the complex, the hexameric regulatory complex resides at the center, with the two heterodimeric catalytic subcomplexes bound on opposite sides.</text>
</comment>
<evidence type="ECO:0000256" key="4">
    <source>
        <dbReference type="ARBA" id="ARBA00044144"/>
    </source>
</evidence>
<dbReference type="Pfam" id="PF25084">
    <property type="entry name" value="LbH_EIF2B"/>
    <property type="match status" value="1"/>
</dbReference>
<dbReference type="PROSITE" id="PS51363">
    <property type="entry name" value="W2"/>
    <property type="match status" value="1"/>
</dbReference>
<accession>A0AAD3HN72</accession>
<dbReference type="Pfam" id="PF00483">
    <property type="entry name" value="NTP_transferase"/>
    <property type="match status" value="1"/>
</dbReference>
<dbReference type="SUPFAM" id="SSF53448">
    <property type="entry name" value="Nucleotide-diphospho-sugar transferases"/>
    <property type="match status" value="1"/>
</dbReference>
<dbReference type="GO" id="GO:0003743">
    <property type="term" value="F:translation initiation factor activity"/>
    <property type="evidence" value="ECO:0007669"/>
    <property type="project" value="TreeGrafter"/>
</dbReference>
<dbReference type="PANTHER" id="PTHR45887:SF1">
    <property type="entry name" value="TRANSLATION INITIATION FACTOR EIF-2B SUBUNIT EPSILON"/>
    <property type="match status" value="1"/>
</dbReference>
<dbReference type="InterPro" id="IPR016024">
    <property type="entry name" value="ARM-type_fold"/>
</dbReference>
<dbReference type="InterPro" id="IPR029044">
    <property type="entry name" value="Nucleotide-diphossugar_trans"/>
</dbReference>
<dbReference type="AlphaFoldDB" id="A0AAD3HN72"/>
<evidence type="ECO:0000256" key="2">
    <source>
        <dbReference type="ARBA" id="ARBA00007878"/>
    </source>
</evidence>
<evidence type="ECO:0000256" key="3">
    <source>
        <dbReference type="ARBA" id="ARBA00022490"/>
    </source>
</evidence>
<evidence type="ECO:0000256" key="7">
    <source>
        <dbReference type="SAM" id="MobiDB-lite"/>
    </source>
</evidence>